<dbReference type="Pfam" id="PF16065">
    <property type="entry name" value="DUF4807"/>
    <property type="match status" value="1"/>
</dbReference>
<dbReference type="EMBL" id="OB660299">
    <property type="protein sequence ID" value="CAD7224049.1"/>
    <property type="molecule type" value="Genomic_DNA"/>
</dbReference>
<sequence length="564" mass="62671">MKVSHTESDGNGNPPQPQERMKVSHTESDGNGNPPQPQERMKVSHTESDGNGNPPQPQERMKVSHTESDGNGNPPQPQERMKISHSRMLPGSAFEGIQMQEDISSLCRVKNSVCATWTSLPLPPFPFPGSFPSAVSFPGVFPFRRFLSRGLPLPPFPFPGSSPSAVSFPGVFPFRRFLSRGLPLPPFPFPGSSPSAVSFPGDITFGLDVWIQNCLCWIVSSRAENVVGVQGQRVDPVTMAFQHSTESALQDKFSCNHCGAMVLSNTTPDPLLAMFRELCLIVREKNEKDTTLDRIWLGYNFASDTSTLALPPIQSIACDGHEIEEVEQEGYIVVSMSPPPPRENQRRVQVPRDVFSRFVWLCKNSGLYRRSTIAHWSRTESSGSPDSTAKVAAQISYKQVSLAMRMGDPLLLSRCYLFCAIALTQQKKFRKAARIVQWQFQYAVSVTELDARLLKMYSSNQGPTLLAKIFHCKRQTQRYFIALPVVGEGKQEKSSMLILRKGIMFGTRLMSITSMAPADALETVGEGPQLKQTKKQDRSAEEKRSQGGNRTLDHPSHWEGALTN</sequence>
<name>A0A7R8W720_9CRUS</name>
<dbReference type="PANTHER" id="PTHR36693:SF1">
    <property type="entry name" value="GH02722P"/>
    <property type="match status" value="1"/>
</dbReference>
<feature type="compositionally biased region" description="Basic and acidic residues" evidence="1">
    <location>
        <begin position="534"/>
        <end position="557"/>
    </location>
</feature>
<reference evidence="2" key="1">
    <citation type="submission" date="2020-11" db="EMBL/GenBank/DDBJ databases">
        <authorList>
            <person name="Tran Van P."/>
        </authorList>
    </citation>
    <scope>NUCLEOTIDE SEQUENCE</scope>
</reference>
<evidence type="ECO:0000256" key="1">
    <source>
        <dbReference type="SAM" id="MobiDB-lite"/>
    </source>
</evidence>
<organism evidence="2">
    <name type="scientific">Cyprideis torosa</name>
    <dbReference type="NCBI Taxonomy" id="163714"/>
    <lineage>
        <taxon>Eukaryota</taxon>
        <taxon>Metazoa</taxon>
        <taxon>Ecdysozoa</taxon>
        <taxon>Arthropoda</taxon>
        <taxon>Crustacea</taxon>
        <taxon>Oligostraca</taxon>
        <taxon>Ostracoda</taxon>
        <taxon>Podocopa</taxon>
        <taxon>Podocopida</taxon>
        <taxon>Cytherocopina</taxon>
        <taxon>Cytheroidea</taxon>
        <taxon>Cytherideidae</taxon>
        <taxon>Cyprideis</taxon>
    </lineage>
</organism>
<dbReference type="PANTHER" id="PTHR36693">
    <property type="entry name" value="GH02722P"/>
    <property type="match status" value="1"/>
</dbReference>
<evidence type="ECO:0000313" key="2">
    <source>
        <dbReference type="EMBL" id="CAD7224049.1"/>
    </source>
</evidence>
<feature type="region of interest" description="Disordered" evidence="1">
    <location>
        <begin position="1"/>
        <end position="82"/>
    </location>
</feature>
<feature type="compositionally biased region" description="Basic and acidic residues" evidence="1">
    <location>
        <begin position="19"/>
        <end position="28"/>
    </location>
</feature>
<accession>A0A7R8W720</accession>
<feature type="compositionally biased region" description="Basic and acidic residues" evidence="1">
    <location>
        <begin position="39"/>
        <end position="48"/>
    </location>
</feature>
<gene>
    <name evidence="2" type="ORF">CTOB1V02_LOCUS2019</name>
</gene>
<dbReference type="AlphaFoldDB" id="A0A7R8W720"/>
<proteinExistence type="predicted"/>
<feature type="region of interest" description="Disordered" evidence="1">
    <location>
        <begin position="523"/>
        <end position="564"/>
    </location>
</feature>
<dbReference type="OrthoDB" id="121932at2759"/>
<dbReference type="InterPro" id="IPR032072">
    <property type="entry name" value="DUF4807"/>
</dbReference>
<protein>
    <submittedName>
        <fullName evidence="2">Uncharacterized protein</fullName>
    </submittedName>
</protein>
<feature type="compositionally biased region" description="Basic and acidic residues" evidence="1">
    <location>
        <begin position="59"/>
        <end position="68"/>
    </location>
</feature>